<dbReference type="Pfam" id="PF16184">
    <property type="entry name" value="Cadherin_3"/>
    <property type="match status" value="1"/>
</dbReference>
<feature type="compositionally biased region" description="Basic and acidic residues" evidence="1">
    <location>
        <begin position="654"/>
        <end position="665"/>
    </location>
</feature>
<evidence type="ECO:0000313" key="4">
    <source>
        <dbReference type="Proteomes" id="UP001254257"/>
    </source>
</evidence>
<name>A0ABU3S2B7_9HYPH</name>
<dbReference type="InterPro" id="IPR025592">
    <property type="entry name" value="DUF4347"/>
</dbReference>
<dbReference type="EMBL" id="JAWDID010000001">
    <property type="protein sequence ID" value="MDU0338505.1"/>
    <property type="molecule type" value="Genomic_DNA"/>
</dbReference>
<gene>
    <name evidence="3" type="ORF">RKE40_01355</name>
</gene>
<protein>
    <submittedName>
        <fullName evidence="3">DUF4347 domain-containing protein</fullName>
    </submittedName>
</protein>
<feature type="region of interest" description="Disordered" evidence="1">
    <location>
        <begin position="28"/>
        <end position="48"/>
    </location>
</feature>
<feature type="domain" description="DUF4347" evidence="2">
    <location>
        <begin position="73"/>
        <end position="233"/>
    </location>
</feature>
<evidence type="ECO:0000259" key="2">
    <source>
        <dbReference type="Pfam" id="PF14252"/>
    </source>
</evidence>
<comment type="caution">
    <text evidence="3">The sequence shown here is derived from an EMBL/GenBank/DDBJ whole genome shotgun (WGS) entry which is preliminary data.</text>
</comment>
<evidence type="ECO:0000313" key="3">
    <source>
        <dbReference type="EMBL" id="MDU0338505.1"/>
    </source>
</evidence>
<evidence type="ECO:0000256" key="1">
    <source>
        <dbReference type="SAM" id="MobiDB-lite"/>
    </source>
</evidence>
<dbReference type="Pfam" id="PF14252">
    <property type="entry name" value="DUF4347"/>
    <property type="match status" value="1"/>
</dbReference>
<reference evidence="3 4" key="1">
    <citation type="submission" date="2023-09" db="EMBL/GenBank/DDBJ databases">
        <title>Whole genome shotgun sequencing (WGS) of Bosea sp. ZW T0_25, isolated from stored onions (Allium cepa).</title>
        <authorList>
            <person name="Stoll D.A."/>
            <person name="Huch M."/>
        </authorList>
    </citation>
    <scope>NUCLEOTIDE SEQUENCE [LARGE SCALE GENOMIC DNA]</scope>
    <source>
        <strain evidence="3 4">ZW T0_25</strain>
    </source>
</reference>
<dbReference type="Proteomes" id="UP001254257">
    <property type="component" value="Unassembled WGS sequence"/>
</dbReference>
<sequence length="762" mass="78068">MFDAAGATTAAAVAADMHVSAEVANKPANDQDRGAAAGNGVSDTVTDVGPFGGKAEAQLIEAEGRSQASRHEIVFVDARLPELGSLTPAPGVELIVLDPERDGLAQVSAALAGRSGLDAVHFVGHGEGGAFTLGRTVVDAALLEARGAEIASWSAALNADADLMIWGCDVAGTPAGEALLGSLARLTGGDVAASEDTTGAQERGGDWVLEAHTGAIETALPFAAEAVAAWNHELAPPTISGSESLQVAEPSTLNPAFGTSASVNLGDAGWGLGYNPADANDAVTVSVTVSDTSIGAFADTVGGGVQLGNVWTFNGTMQQADAWLKGLTFTAADVERGNAIASTNIAVSVTNQTDGGTADRTAAIRVTASNDPTVLDDVTVNVAEVGPGGAPSVTILDGSMIAPTDAEVAFGSQSKAQIVYTLDTDTQHGYLTLAGVRIGQGSVFTQADIEAGRLAYVHTATGALQNTQDAFVVRVNDGATPLSHSELATIRLDIAPVNQAPNVSGDGRVYEGQPNNAQGPGPAPSRVGDYIVADGGGDPNDPLLIVRLDSLPADGMLHFNGTVTIGGVVQTIDRAITVADIAAGISFAYADRGRLTYAHNGVDRANGRPNPQDGFDVTVIDGGGGAGAAAALSASSRITLDVLPGRAGLGGRLARGDGRRFAPDHARHRHAQCERSGFAGRQPVLRRHRAGDGQGPALSDAGGRRSSRPAACRRHLYARRHQGRPCPVRPASRRRSERDRQLPVPGRRQRRLAALARGRHAL</sequence>
<keyword evidence="4" id="KW-1185">Reference proteome</keyword>
<organism evidence="3 4">
    <name type="scientific">Bosea rubneri</name>
    <dbReference type="NCBI Taxonomy" id="3075434"/>
    <lineage>
        <taxon>Bacteria</taxon>
        <taxon>Pseudomonadati</taxon>
        <taxon>Pseudomonadota</taxon>
        <taxon>Alphaproteobacteria</taxon>
        <taxon>Hyphomicrobiales</taxon>
        <taxon>Boseaceae</taxon>
        <taxon>Bosea</taxon>
    </lineage>
</organism>
<proteinExistence type="predicted"/>
<feature type="region of interest" description="Disordered" evidence="1">
    <location>
        <begin position="654"/>
        <end position="747"/>
    </location>
</feature>
<accession>A0ABU3S2B7</accession>
<feature type="compositionally biased region" description="Basic residues" evidence="1">
    <location>
        <begin position="705"/>
        <end position="723"/>
    </location>
</feature>